<dbReference type="PANTHER" id="PTHR43078:SF6">
    <property type="entry name" value="UDP-GLUCURONIC ACID DECARBOXYLASE 1"/>
    <property type="match status" value="1"/>
</dbReference>
<evidence type="ECO:0000256" key="7">
    <source>
        <dbReference type="ARBA" id="ARBA00023027"/>
    </source>
</evidence>
<dbReference type="GO" id="GO:0005737">
    <property type="term" value="C:cytoplasm"/>
    <property type="evidence" value="ECO:0007669"/>
    <property type="project" value="TreeGrafter"/>
</dbReference>
<keyword evidence="7" id="KW-0520">NAD</keyword>
<evidence type="ECO:0000256" key="5">
    <source>
        <dbReference type="ARBA" id="ARBA00022968"/>
    </source>
</evidence>
<dbReference type="Gene3D" id="3.40.50.720">
    <property type="entry name" value="NAD(P)-binding Rossmann-like Domain"/>
    <property type="match status" value="1"/>
</dbReference>
<evidence type="ECO:0000259" key="14">
    <source>
        <dbReference type="Pfam" id="PF01883"/>
    </source>
</evidence>
<evidence type="ECO:0000256" key="8">
    <source>
        <dbReference type="ARBA" id="ARBA00023034"/>
    </source>
</evidence>
<dbReference type="PANTHER" id="PTHR43078">
    <property type="entry name" value="UDP-GLUCURONIC ACID DECARBOXYLASE-RELATED"/>
    <property type="match status" value="1"/>
</dbReference>
<organism evidence="15 16">
    <name type="scientific">Candidatus Desantisbacteria bacterium CG_4_10_14_0_8_um_filter_48_22</name>
    <dbReference type="NCBI Taxonomy" id="1974543"/>
    <lineage>
        <taxon>Bacteria</taxon>
        <taxon>Candidatus Desantisiibacteriota</taxon>
    </lineage>
</organism>
<reference evidence="16" key="1">
    <citation type="submission" date="2017-09" db="EMBL/GenBank/DDBJ databases">
        <title>Depth-based differentiation of microbial function through sediment-hosted aquifers and enrichment of novel symbionts in the deep terrestrial subsurface.</title>
        <authorList>
            <person name="Probst A.J."/>
            <person name="Ladd B."/>
            <person name="Jarett J.K."/>
            <person name="Geller-Mcgrath D.E."/>
            <person name="Sieber C.M.K."/>
            <person name="Emerson J.B."/>
            <person name="Anantharaman K."/>
            <person name="Thomas B.C."/>
            <person name="Malmstrom R."/>
            <person name="Stieglmeier M."/>
            <person name="Klingl A."/>
            <person name="Woyke T."/>
            <person name="Ryan C.M."/>
            <person name="Banfield J.F."/>
        </authorList>
    </citation>
    <scope>NUCLEOTIDE SEQUENCE [LARGE SCALE GENOMIC DNA]</scope>
</reference>
<dbReference type="AlphaFoldDB" id="A0A2M7SDL5"/>
<dbReference type="InterPro" id="IPR034904">
    <property type="entry name" value="FSCA_dom_sf"/>
</dbReference>
<dbReference type="Proteomes" id="UP000229307">
    <property type="component" value="Unassembled WGS sequence"/>
</dbReference>
<evidence type="ECO:0000256" key="1">
    <source>
        <dbReference type="ARBA" id="ARBA00001911"/>
    </source>
</evidence>
<comment type="cofactor">
    <cofactor evidence="1">
        <name>NAD(+)</name>
        <dbReference type="ChEBI" id="CHEBI:57540"/>
    </cofactor>
</comment>
<dbReference type="Gene3D" id="3.30.300.130">
    <property type="entry name" value="Fe-S cluster assembly (FSCA)"/>
    <property type="match status" value="1"/>
</dbReference>
<evidence type="ECO:0000259" key="13">
    <source>
        <dbReference type="Pfam" id="PF01370"/>
    </source>
</evidence>
<evidence type="ECO:0000256" key="6">
    <source>
        <dbReference type="ARBA" id="ARBA00022989"/>
    </source>
</evidence>
<protein>
    <submittedName>
        <fullName evidence="15">NAD-dependent dehydratase</fullName>
    </submittedName>
</protein>
<dbReference type="UniPathway" id="UPA00796">
    <property type="reaction ID" value="UER00771"/>
</dbReference>
<dbReference type="GO" id="GO:0042732">
    <property type="term" value="P:D-xylose metabolic process"/>
    <property type="evidence" value="ECO:0007669"/>
    <property type="project" value="InterPro"/>
</dbReference>
<dbReference type="InterPro" id="IPR002744">
    <property type="entry name" value="MIP18-like"/>
</dbReference>
<evidence type="ECO:0000256" key="10">
    <source>
        <dbReference type="ARBA" id="ARBA00023180"/>
    </source>
</evidence>
<sequence length="398" mass="44110">MRALVTGGAGFIGSHLCEFLLKNGWQVVCLDNFITGRPSNVSQLQNNPGFMFTEQDAIKRVDVSGSVDYVFHLASPASPVDYLTFPVQTLEAGAMGTRNALELAKDKKAVLLLASTSEVYGDPLVHPQKEEYWGNVNPVGLRSVYDEAKRFAEALTTEYGRSQGVSIRIARIFNTFGTRMRLNDGRVVPNFIYQALNNEPITVYGDGSQTRSFCYVDDLVQGLYKLALSDFREPVNLGNPVEMSVLNFAKLIIKITGSRSEIIYRPLPADDPRQRQPDITKAKNILQWEPKIGIEDGLARTIAWFKMHMKPGGAGPLTKESVIEALRDVTDPELGISVVDLELIKDVEIQKQEKGELVKIKMTLTTPNCPLLGYMVQSVKERIEGIPGVVSADVELIF</sequence>
<dbReference type="GO" id="GO:0048040">
    <property type="term" value="F:UDP-glucuronate decarboxylase activity"/>
    <property type="evidence" value="ECO:0007669"/>
    <property type="project" value="TreeGrafter"/>
</dbReference>
<keyword evidence="5" id="KW-0735">Signal-anchor</keyword>
<keyword evidence="10" id="KW-0325">Glycoprotein</keyword>
<dbReference type="SUPFAM" id="SSF117916">
    <property type="entry name" value="Fe-S cluster assembly (FSCA) domain-like"/>
    <property type="match status" value="1"/>
</dbReference>
<evidence type="ECO:0000256" key="4">
    <source>
        <dbReference type="ARBA" id="ARBA00022793"/>
    </source>
</evidence>
<comment type="caution">
    <text evidence="15">The sequence shown here is derived from an EMBL/GenBank/DDBJ whole genome shotgun (WGS) entry which is preliminary data.</text>
</comment>
<dbReference type="FunFam" id="3.40.50.720:FF:000065">
    <property type="entry name" value="UDP-glucuronic acid decarboxylase 1"/>
    <property type="match status" value="1"/>
</dbReference>
<keyword evidence="9" id="KW-0472">Membrane</keyword>
<name>A0A2M7SDL5_9BACT</name>
<keyword evidence="11" id="KW-0456">Lyase</keyword>
<dbReference type="InterPro" id="IPR001509">
    <property type="entry name" value="Epimerase_deHydtase"/>
</dbReference>
<dbReference type="GO" id="GO:0033320">
    <property type="term" value="P:UDP-D-xylose biosynthetic process"/>
    <property type="evidence" value="ECO:0007669"/>
    <property type="project" value="UniProtKB-UniPathway"/>
</dbReference>
<comment type="subcellular location">
    <subcellularLocation>
        <location evidence="2">Golgi apparatus membrane</location>
        <topology evidence="2">Single-pass type II membrane protein</topology>
    </subcellularLocation>
    <subcellularLocation>
        <location evidence="12">Golgi apparatus</location>
        <location evidence="12">Golgi stack membrane</location>
    </subcellularLocation>
</comment>
<dbReference type="EMBL" id="PFMR01000105">
    <property type="protein sequence ID" value="PIZ17584.1"/>
    <property type="molecule type" value="Genomic_DNA"/>
</dbReference>
<evidence type="ECO:0000256" key="9">
    <source>
        <dbReference type="ARBA" id="ARBA00023136"/>
    </source>
</evidence>
<keyword evidence="6" id="KW-1133">Transmembrane helix</keyword>
<dbReference type="Pfam" id="PF01883">
    <property type="entry name" value="FeS_assembly_P"/>
    <property type="match status" value="1"/>
</dbReference>
<dbReference type="SUPFAM" id="SSF51735">
    <property type="entry name" value="NAD(P)-binding Rossmann-fold domains"/>
    <property type="match status" value="1"/>
</dbReference>
<dbReference type="GO" id="GO:0070403">
    <property type="term" value="F:NAD+ binding"/>
    <property type="evidence" value="ECO:0007669"/>
    <property type="project" value="InterPro"/>
</dbReference>
<keyword evidence="3" id="KW-0812">Transmembrane</keyword>
<keyword evidence="4" id="KW-0210">Decarboxylase</keyword>
<gene>
    <name evidence="15" type="ORF">COY52_03930</name>
</gene>
<evidence type="ECO:0000313" key="15">
    <source>
        <dbReference type="EMBL" id="PIZ17584.1"/>
    </source>
</evidence>
<evidence type="ECO:0000313" key="16">
    <source>
        <dbReference type="Proteomes" id="UP000229307"/>
    </source>
</evidence>
<dbReference type="InterPro" id="IPR036291">
    <property type="entry name" value="NAD(P)-bd_dom_sf"/>
</dbReference>
<keyword evidence="8" id="KW-0333">Golgi apparatus</keyword>
<evidence type="ECO:0000256" key="11">
    <source>
        <dbReference type="ARBA" id="ARBA00023239"/>
    </source>
</evidence>
<dbReference type="InterPro" id="IPR044516">
    <property type="entry name" value="UXS-like"/>
</dbReference>
<dbReference type="Pfam" id="PF01370">
    <property type="entry name" value="Epimerase"/>
    <property type="match status" value="1"/>
</dbReference>
<evidence type="ECO:0000256" key="2">
    <source>
        <dbReference type="ARBA" id="ARBA00004323"/>
    </source>
</evidence>
<accession>A0A2M7SDL5</accession>
<feature type="domain" description="MIP18 family-like" evidence="14">
    <location>
        <begin position="319"/>
        <end position="394"/>
    </location>
</feature>
<evidence type="ECO:0000256" key="3">
    <source>
        <dbReference type="ARBA" id="ARBA00022692"/>
    </source>
</evidence>
<feature type="domain" description="NAD-dependent epimerase/dehydratase" evidence="13">
    <location>
        <begin position="3"/>
        <end position="229"/>
    </location>
</feature>
<evidence type="ECO:0000256" key="12">
    <source>
        <dbReference type="ARBA" id="ARBA00037859"/>
    </source>
</evidence>
<dbReference type="CDD" id="cd05230">
    <property type="entry name" value="UGD_SDR_e"/>
    <property type="match status" value="1"/>
</dbReference>
<proteinExistence type="predicted"/>